<keyword evidence="1" id="KW-0175">Coiled coil</keyword>
<reference evidence="3 4" key="2">
    <citation type="submission" date="2024-07" db="EMBL/GenBank/DDBJ databases">
        <authorList>
            <person name="Akdeniz Z."/>
        </authorList>
    </citation>
    <scope>NUCLEOTIDE SEQUENCE [LARGE SCALE GENOMIC DNA]</scope>
</reference>
<protein>
    <submittedName>
        <fullName evidence="3">Hypothetical_protein</fullName>
    </submittedName>
</protein>
<evidence type="ECO:0000256" key="1">
    <source>
        <dbReference type="SAM" id="Coils"/>
    </source>
</evidence>
<dbReference type="EMBL" id="CAXDID020000184">
    <property type="protein sequence ID" value="CAL6050335.1"/>
    <property type="molecule type" value="Genomic_DNA"/>
</dbReference>
<dbReference type="EMBL" id="CATOUU010000669">
    <property type="protein sequence ID" value="CAI9939936.1"/>
    <property type="molecule type" value="Genomic_DNA"/>
</dbReference>
<keyword evidence="4" id="KW-1185">Reference proteome</keyword>
<evidence type="ECO:0000313" key="3">
    <source>
        <dbReference type="EMBL" id="CAL6050335.1"/>
    </source>
</evidence>
<feature type="coiled-coil region" evidence="1">
    <location>
        <begin position="170"/>
        <end position="197"/>
    </location>
</feature>
<organism evidence="2">
    <name type="scientific">Hexamita inflata</name>
    <dbReference type="NCBI Taxonomy" id="28002"/>
    <lineage>
        <taxon>Eukaryota</taxon>
        <taxon>Metamonada</taxon>
        <taxon>Diplomonadida</taxon>
        <taxon>Hexamitidae</taxon>
        <taxon>Hexamitinae</taxon>
        <taxon>Hexamita</taxon>
    </lineage>
</organism>
<dbReference type="AlphaFoldDB" id="A0AA86PK83"/>
<dbReference type="Proteomes" id="UP001642409">
    <property type="component" value="Unassembled WGS sequence"/>
</dbReference>
<comment type="caution">
    <text evidence="2">The sequence shown here is derived from an EMBL/GenBank/DDBJ whole genome shotgun (WGS) entry which is preliminary data.</text>
</comment>
<sequence length="203" mass="23636">MSIINSPAPTKQIISYATSFIPRNDVKRQKMVSELDKAEKRGDIYFGTDYYYALPVPAYDVNQKQQMYKPVQKKINEVKSFTKPVFRPRFSAGLMYQQVKNVKEPEKNIQVASVRKQTKLSYSEALFFKELDALEISDESSSDDHIVSKSRLVNRSGELIHVQQNNYSKSDKIQHTLSLFNQEIEEIQNQLNQSFNQSREWVQ</sequence>
<evidence type="ECO:0000313" key="4">
    <source>
        <dbReference type="Proteomes" id="UP001642409"/>
    </source>
</evidence>
<evidence type="ECO:0000313" key="2">
    <source>
        <dbReference type="EMBL" id="CAI9939936.1"/>
    </source>
</evidence>
<name>A0AA86PK83_9EUKA</name>
<reference evidence="2" key="1">
    <citation type="submission" date="2023-06" db="EMBL/GenBank/DDBJ databases">
        <authorList>
            <person name="Kurt Z."/>
        </authorList>
    </citation>
    <scope>NUCLEOTIDE SEQUENCE</scope>
</reference>
<gene>
    <name evidence="2" type="ORF">HINF_LOCUS27581</name>
    <name evidence="3" type="ORF">HINF_LOCUS43838</name>
</gene>
<accession>A0AA86PK83</accession>
<proteinExistence type="predicted"/>